<feature type="region of interest" description="Disordered" evidence="1">
    <location>
        <begin position="42"/>
        <end position="68"/>
    </location>
</feature>
<evidence type="ECO:0000313" key="2">
    <source>
        <dbReference type="EMBL" id="GCE76966.1"/>
    </source>
</evidence>
<gene>
    <name evidence="2" type="ORF">CBZ_20220</name>
</gene>
<reference evidence="2 3" key="1">
    <citation type="submission" date="2019-01" db="EMBL/GenBank/DDBJ databases">
        <title>Draft genome sequence of Cellulomonas takizawaensis strain TKZ-21.</title>
        <authorList>
            <person name="Yamamura H."/>
            <person name="Hayashi T."/>
            <person name="Hamada M."/>
            <person name="Serisawa Y."/>
            <person name="Matsuyama K."/>
            <person name="Nakagawa Y."/>
            <person name="Otoguro M."/>
            <person name="Yanagida F."/>
            <person name="Hayakawa M."/>
        </authorList>
    </citation>
    <scope>NUCLEOTIDE SEQUENCE [LARGE SCALE GENOMIC DNA]</scope>
    <source>
        <strain evidence="2 3">NBRC12680</strain>
    </source>
</reference>
<dbReference type="EMBL" id="BIMR01000154">
    <property type="protein sequence ID" value="GCE76966.1"/>
    <property type="molecule type" value="Genomic_DNA"/>
</dbReference>
<name>A0A402DSB7_9CELL</name>
<protein>
    <submittedName>
        <fullName evidence="2">Uncharacterized protein</fullName>
    </submittedName>
</protein>
<evidence type="ECO:0000256" key="1">
    <source>
        <dbReference type="SAM" id="MobiDB-lite"/>
    </source>
</evidence>
<comment type="caution">
    <text evidence="2">The sequence shown here is derived from an EMBL/GenBank/DDBJ whole genome shotgun (WGS) entry which is preliminary data.</text>
</comment>
<evidence type="ECO:0000313" key="3">
    <source>
        <dbReference type="Proteomes" id="UP000289954"/>
    </source>
</evidence>
<organism evidence="2 3">
    <name type="scientific">Cellulomonas biazotea</name>
    <dbReference type="NCBI Taxonomy" id="1709"/>
    <lineage>
        <taxon>Bacteria</taxon>
        <taxon>Bacillati</taxon>
        <taxon>Actinomycetota</taxon>
        <taxon>Actinomycetes</taxon>
        <taxon>Micrococcales</taxon>
        <taxon>Cellulomonadaceae</taxon>
        <taxon>Cellulomonas</taxon>
    </lineage>
</organism>
<feature type="region of interest" description="Disordered" evidence="1">
    <location>
        <begin position="1"/>
        <end position="27"/>
    </location>
</feature>
<dbReference type="Proteomes" id="UP000289954">
    <property type="component" value="Unassembled WGS sequence"/>
</dbReference>
<keyword evidence="3" id="KW-1185">Reference proteome</keyword>
<dbReference type="AlphaFoldDB" id="A0A402DSB7"/>
<proteinExistence type="predicted"/>
<sequence>MRVSPDPVSRSGSREDRGVPKRLSTGTKVHDVVVENAWSEAVSGAREKGARKRAREKGGAEEGARGPGVGRALLLCHGRVPTSGQLAPCYPGRPHLPVLRGLDRYLTPPGGPRRGT</sequence>
<accession>A0A402DSB7</accession>